<dbReference type="OrthoDB" id="155998at2"/>
<dbReference type="InterPro" id="IPR018245">
    <property type="entry name" value="Gonadotropin_bsu_CS"/>
</dbReference>
<dbReference type="InterPro" id="IPR036388">
    <property type="entry name" value="WH-like_DNA-bd_sf"/>
</dbReference>
<accession>A0A2S5GTY8</accession>
<dbReference type="RefSeq" id="WP_104142952.1">
    <property type="nucleotide sequence ID" value="NZ_PREU01000003.1"/>
</dbReference>
<reference evidence="1 2" key="1">
    <citation type="submission" date="2018-02" db="EMBL/GenBank/DDBJ databases">
        <title>Draft Genome of Achromobacter spanius stain 6.</title>
        <authorList>
            <person name="Gunasekera T.S."/>
            <person name="Radwan O."/>
            <person name="Ruiz O.N."/>
        </authorList>
    </citation>
    <scope>NUCLEOTIDE SEQUENCE [LARGE SCALE GENOMIC DNA]</scope>
    <source>
        <strain evidence="1 2">6</strain>
    </source>
</reference>
<dbReference type="GO" id="GO:0005179">
    <property type="term" value="F:hormone activity"/>
    <property type="evidence" value="ECO:0007669"/>
    <property type="project" value="InterPro"/>
</dbReference>
<dbReference type="Proteomes" id="UP000239990">
    <property type="component" value="Unassembled WGS sequence"/>
</dbReference>
<evidence type="ECO:0000313" key="2">
    <source>
        <dbReference type="Proteomes" id="UP000239990"/>
    </source>
</evidence>
<dbReference type="Gene3D" id="1.10.10.10">
    <property type="entry name" value="Winged helix-like DNA-binding domain superfamily/Winged helix DNA-binding domain"/>
    <property type="match status" value="1"/>
</dbReference>
<evidence type="ECO:0000313" key="1">
    <source>
        <dbReference type="EMBL" id="PPA76550.1"/>
    </source>
</evidence>
<gene>
    <name evidence="1" type="ORF">C4E15_07130</name>
</gene>
<protein>
    <submittedName>
        <fullName evidence="1">MarR family transcriptional regulator</fullName>
    </submittedName>
</protein>
<dbReference type="GO" id="GO:0005576">
    <property type="term" value="C:extracellular region"/>
    <property type="evidence" value="ECO:0007669"/>
    <property type="project" value="InterPro"/>
</dbReference>
<dbReference type="PROSITE" id="PS00261">
    <property type="entry name" value="GLYCO_HORMONE_BETA_1"/>
    <property type="match status" value="1"/>
</dbReference>
<dbReference type="SUPFAM" id="SSF46785">
    <property type="entry name" value="Winged helix' DNA-binding domain"/>
    <property type="match status" value="1"/>
</dbReference>
<dbReference type="EMBL" id="PREU01000003">
    <property type="protein sequence ID" value="PPA76550.1"/>
    <property type="molecule type" value="Genomic_DNA"/>
</dbReference>
<dbReference type="AlphaFoldDB" id="A0A2S5GTY8"/>
<name>A0A2S5GTY8_9BURK</name>
<proteinExistence type="predicted"/>
<organism evidence="1 2">
    <name type="scientific">Achromobacter spanius</name>
    <dbReference type="NCBI Taxonomy" id="217203"/>
    <lineage>
        <taxon>Bacteria</taxon>
        <taxon>Pseudomonadati</taxon>
        <taxon>Pseudomonadota</taxon>
        <taxon>Betaproteobacteria</taxon>
        <taxon>Burkholderiales</taxon>
        <taxon>Alcaligenaceae</taxon>
        <taxon>Achromobacter</taxon>
    </lineage>
</organism>
<dbReference type="InterPro" id="IPR036390">
    <property type="entry name" value="WH_DNA-bd_sf"/>
</dbReference>
<comment type="caution">
    <text evidence="1">The sequence shown here is derived from an EMBL/GenBank/DDBJ whole genome shotgun (WGS) entry which is preliminary data.</text>
</comment>
<sequence length="231" mass="25585">MSDSLTHPVTWMPHQPADRVLMTLKTRGPQSVAVIAKAMDVTAEAVRQQMTRLHADGLVDSESHSAGRGRPTQIWFLTDAGHGRFPDTHAEMTVQMIGAVRQVFGEDGVDKLIQAREASMLEGYQRAMAGAHDLPSRLDRLVQVRSSEGYMAELRKDGADFLFIENHCPICSAAKACMGFCRSELDLFRKVLGTDVQVDREEHILSGARRCAYRVRQRGPALQSAHDSQAT</sequence>